<evidence type="ECO:0000313" key="1">
    <source>
        <dbReference type="EMBL" id="MED6226723.1"/>
    </source>
</evidence>
<organism evidence="1 2">
    <name type="scientific">Stylosanthes scabra</name>
    <dbReference type="NCBI Taxonomy" id="79078"/>
    <lineage>
        <taxon>Eukaryota</taxon>
        <taxon>Viridiplantae</taxon>
        <taxon>Streptophyta</taxon>
        <taxon>Embryophyta</taxon>
        <taxon>Tracheophyta</taxon>
        <taxon>Spermatophyta</taxon>
        <taxon>Magnoliopsida</taxon>
        <taxon>eudicotyledons</taxon>
        <taxon>Gunneridae</taxon>
        <taxon>Pentapetalae</taxon>
        <taxon>rosids</taxon>
        <taxon>fabids</taxon>
        <taxon>Fabales</taxon>
        <taxon>Fabaceae</taxon>
        <taxon>Papilionoideae</taxon>
        <taxon>50 kb inversion clade</taxon>
        <taxon>dalbergioids sensu lato</taxon>
        <taxon>Dalbergieae</taxon>
        <taxon>Pterocarpus clade</taxon>
        <taxon>Stylosanthes</taxon>
    </lineage>
</organism>
<feature type="non-terminal residue" evidence="1">
    <location>
        <position position="1"/>
    </location>
</feature>
<proteinExistence type="predicted"/>
<protein>
    <submittedName>
        <fullName evidence="1">Uncharacterized protein</fullName>
    </submittedName>
</protein>
<evidence type="ECO:0000313" key="2">
    <source>
        <dbReference type="Proteomes" id="UP001341840"/>
    </source>
</evidence>
<reference evidence="1 2" key="1">
    <citation type="journal article" date="2023" name="Plants (Basel)">
        <title>Bridging the Gap: Combining Genomics and Transcriptomics Approaches to Understand Stylosanthes scabra, an Orphan Legume from the Brazilian Caatinga.</title>
        <authorList>
            <person name="Ferreira-Neto J.R.C."/>
            <person name="da Silva M.D."/>
            <person name="Binneck E."/>
            <person name="de Melo N.F."/>
            <person name="da Silva R.H."/>
            <person name="de Melo A.L.T.M."/>
            <person name="Pandolfi V."/>
            <person name="Bustamante F.O."/>
            <person name="Brasileiro-Vidal A.C."/>
            <person name="Benko-Iseppon A.M."/>
        </authorList>
    </citation>
    <scope>NUCLEOTIDE SEQUENCE [LARGE SCALE GENOMIC DNA]</scope>
    <source>
        <tissue evidence="1">Leaves</tissue>
    </source>
</reference>
<sequence length="179" mass="21164">KRLKRKLKIKKRKMFNKRWEDKDKEPRGMEIVHFASSEATPPESPSKLHFEWVNLSNLNFIGPQHYGLLEMDGQLKALCGVLDKKEVDFRWLNDSRCIMDGVLKLEAQNGERPHKFSSYVTDAKRGNLRKHLESWPFQEKRDDQRGVGWTNRVWDPGKSLMNRHFWGESLLALELLEVY</sequence>
<keyword evidence="2" id="KW-1185">Reference proteome</keyword>
<name>A0ABU6ZXI2_9FABA</name>
<comment type="caution">
    <text evidence="1">The sequence shown here is derived from an EMBL/GenBank/DDBJ whole genome shotgun (WGS) entry which is preliminary data.</text>
</comment>
<dbReference type="Proteomes" id="UP001341840">
    <property type="component" value="Unassembled WGS sequence"/>
</dbReference>
<dbReference type="EMBL" id="JASCZI010276084">
    <property type="protein sequence ID" value="MED6226723.1"/>
    <property type="molecule type" value="Genomic_DNA"/>
</dbReference>
<accession>A0ABU6ZXI2</accession>
<gene>
    <name evidence="1" type="ORF">PIB30_106503</name>
</gene>